<accession>A0A9X6XV32</accession>
<evidence type="ECO:0000313" key="2">
    <source>
        <dbReference type="EMBL" id="PDZ94400.1"/>
    </source>
</evidence>
<proteinExistence type="predicted"/>
<organism evidence="2 3">
    <name type="scientific">Bacillus cereus</name>
    <dbReference type="NCBI Taxonomy" id="1396"/>
    <lineage>
        <taxon>Bacteria</taxon>
        <taxon>Bacillati</taxon>
        <taxon>Bacillota</taxon>
        <taxon>Bacilli</taxon>
        <taxon>Bacillales</taxon>
        <taxon>Bacillaceae</taxon>
        <taxon>Bacillus</taxon>
        <taxon>Bacillus cereus group</taxon>
    </lineage>
</organism>
<dbReference type="AlphaFoldDB" id="A0A9X6XV32"/>
<feature type="domain" description="DUF7352" evidence="1">
    <location>
        <begin position="3"/>
        <end position="88"/>
    </location>
</feature>
<dbReference type="Proteomes" id="UP000219922">
    <property type="component" value="Unassembled WGS sequence"/>
</dbReference>
<comment type="caution">
    <text evidence="2">The sequence shown here is derived from an EMBL/GenBank/DDBJ whole genome shotgun (WGS) entry which is preliminary data.</text>
</comment>
<evidence type="ECO:0000259" key="1">
    <source>
        <dbReference type="Pfam" id="PF24043"/>
    </source>
</evidence>
<gene>
    <name evidence="2" type="ORF">CON36_34030</name>
</gene>
<dbReference type="EMBL" id="NVMX01000197">
    <property type="protein sequence ID" value="PDZ94400.1"/>
    <property type="molecule type" value="Genomic_DNA"/>
</dbReference>
<reference evidence="2 3" key="1">
    <citation type="submission" date="2017-09" db="EMBL/GenBank/DDBJ databases">
        <title>Large-scale bioinformatics analysis of Bacillus genomes uncovers conserved roles of natural products in bacterial physiology.</title>
        <authorList>
            <consortium name="Agbiome Team Llc"/>
            <person name="Bleich R.M."/>
            <person name="Grubbs K.J."/>
            <person name="Santa Maria K.C."/>
            <person name="Allen S.E."/>
            <person name="Farag S."/>
            <person name="Shank E.A."/>
            <person name="Bowers A."/>
        </authorList>
    </citation>
    <scope>NUCLEOTIDE SEQUENCE [LARGE SCALE GENOMIC DNA]</scope>
    <source>
        <strain evidence="2 3">AFS092789</strain>
    </source>
</reference>
<evidence type="ECO:0000313" key="3">
    <source>
        <dbReference type="Proteomes" id="UP000219922"/>
    </source>
</evidence>
<protein>
    <recommendedName>
        <fullName evidence="1">DUF7352 domain-containing protein</fullName>
    </recommendedName>
</protein>
<dbReference type="RefSeq" id="WP_098007035.1">
    <property type="nucleotide sequence ID" value="NZ_NUJB01000036.1"/>
</dbReference>
<name>A0A9X6XV32_BACCE</name>
<dbReference type="Pfam" id="PF24043">
    <property type="entry name" value="DUF7352"/>
    <property type="match status" value="1"/>
</dbReference>
<dbReference type="InterPro" id="IPR055776">
    <property type="entry name" value="DUF7352"/>
</dbReference>
<sequence length="89" mass="10246">MYSVWKFVLESQETQMLEVPLGAEILSTETQGDDIVVYALVDTEQTEKEYKDVRVYGTGVPIPDVITEYNFLGTAKFYNGSMMFHVFYK</sequence>